<feature type="domain" description="DUF4072" evidence="14">
    <location>
        <begin position="5"/>
        <end position="55"/>
    </location>
</feature>
<dbReference type="InterPro" id="IPR023214">
    <property type="entry name" value="HAD_sf"/>
</dbReference>
<keyword evidence="7" id="KW-0479">Metal-binding</keyword>
<evidence type="ECO:0000256" key="7">
    <source>
        <dbReference type="ARBA" id="ARBA00022723"/>
    </source>
</evidence>
<dbReference type="SFLD" id="SFLDS00003">
    <property type="entry name" value="Haloacid_Dehalogenase"/>
    <property type="match status" value="1"/>
</dbReference>
<evidence type="ECO:0000256" key="2">
    <source>
        <dbReference type="ARBA" id="ARBA00005135"/>
    </source>
</evidence>
<comment type="catalytic activity">
    <reaction evidence="12">
        <text>O-phospho-L-serine + H2O = L-serine + phosphate</text>
        <dbReference type="Rhea" id="RHEA:21208"/>
        <dbReference type="ChEBI" id="CHEBI:15377"/>
        <dbReference type="ChEBI" id="CHEBI:33384"/>
        <dbReference type="ChEBI" id="CHEBI:43474"/>
        <dbReference type="ChEBI" id="CHEBI:57524"/>
        <dbReference type="EC" id="3.1.3.3"/>
    </reaction>
</comment>
<dbReference type="PANTHER" id="PTHR43344">
    <property type="entry name" value="PHOSPHOSERINE PHOSPHATASE"/>
    <property type="match status" value="1"/>
</dbReference>
<dbReference type="GO" id="GO:0016787">
    <property type="term" value="F:hydrolase activity"/>
    <property type="evidence" value="ECO:0007669"/>
    <property type="project" value="UniProtKB-KW"/>
</dbReference>
<dbReference type="InterPro" id="IPR004469">
    <property type="entry name" value="PSP"/>
</dbReference>
<evidence type="ECO:0000256" key="13">
    <source>
        <dbReference type="ARBA" id="ARBA00048523"/>
    </source>
</evidence>
<evidence type="ECO:0000256" key="11">
    <source>
        <dbReference type="ARBA" id="ARBA00031693"/>
    </source>
</evidence>
<dbReference type="InterPro" id="IPR036412">
    <property type="entry name" value="HAD-like_sf"/>
</dbReference>
<keyword evidence="8 15" id="KW-0378">Hydrolase</keyword>
<dbReference type="CDD" id="cd07500">
    <property type="entry name" value="HAD_PSP"/>
    <property type="match status" value="1"/>
</dbReference>
<keyword evidence="6" id="KW-0028">Amino-acid biosynthesis</keyword>
<comment type="cofactor">
    <cofactor evidence="1">
        <name>Mg(2+)</name>
        <dbReference type="ChEBI" id="CHEBI:18420"/>
    </cofactor>
</comment>
<evidence type="ECO:0000256" key="6">
    <source>
        <dbReference type="ARBA" id="ARBA00022605"/>
    </source>
</evidence>
<dbReference type="SFLD" id="SFLDF00029">
    <property type="entry name" value="phosphoserine_phosphatase"/>
    <property type="match status" value="1"/>
</dbReference>
<accession>A0ABV8MM79</accession>
<evidence type="ECO:0000256" key="8">
    <source>
        <dbReference type="ARBA" id="ARBA00022801"/>
    </source>
</evidence>
<dbReference type="NCBIfam" id="TIGR01488">
    <property type="entry name" value="HAD-SF-IB"/>
    <property type="match status" value="1"/>
</dbReference>
<evidence type="ECO:0000256" key="3">
    <source>
        <dbReference type="ARBA" id="ARBA00009184"/>
    </source>
</evidence>
<evidence type="ECO:0000256" key="5">
    <source>
        <dbReference type="ARBA" id="ARBA00015196"/>
    </source>
</evidence>
<dbReference type="PANTHER" id="PTHR43344:SF2">
    <property type="entry name" value="PHOSPHOSERINE PHOSPHATASE"/>
    <property type="match status" value="1"/>
</dbReference>
<proteinExistence type="inferred from homology"/>
<dbReference type="Proteomes" id="UP001595791">
    <property type="component" value="Unassembled WGS sequence"/>
</dbReference>
<dbReference type="EMBL" id="JBHSBU010000001">
    <property type="protein sequence ID" value="MFC4158156.1"/>
    <property type="molecule type" value="Genomic_DNA"/>
</dbReference>
<dbReference type="EC" id="3.1.3.3" evidence="4"/>
<comment type="caution">
    <text evidence="15">The sequence shown here is derived from an EMBL/GenBank/DDBJ whole genome shotgun (WGS) entry which is preliminary data.</text>
</comment>
<evidence type="ECO:0000256" key="4">
    <source>
        <dbReference type="ARBA" id="ARBA00012640"/>
    </source>
</evidence>
<evidence type="ECO:0000313" key="16">
    <source>
        <dbReference type="Proteomes" id="UP001595791"/>
    </source>
</evidence>
<dbReference type="Gene3D" id="1.10.150.210">
    <property type="entry name" value="Phosphoserine phosphatase, domain 2"/>
    <property type="match status" value="1"/>
</dbReference>
<dbReference type="Pfam" id="PF13284">
    <property type="entry name" value="DUF4072"/>
    <property type="match status" value="1"/>
</dbReference>
<dbReference type="Gene3D" id="3.30.70.2020">
    <property type="match status" value="1"/>
</dbReference>
<dbReference type="Pfam" id="PF12710">
    <property type="entry name" value="HAD"/>
    <property type="match status" value="1"/>
</dbReference>
<dbReference type="NCBIfam" id="TIGR00338">
    <property type="entry name" value="serB"/>
    <property type="match status" value="1"/>
</dbReference>
<evidence type="ECO:0000259" key="14">
    <source>
        <dbReference type="Pfam" id="PF13284"/>
    </source>
</evidence>
<comment type="pathway">
    <text evidence="2">Amino-acid biosynthesis; L-serine biosynthesis; L-serine from 3-phospho-D-glycerate: step 3/3.</text>
</comment>
<organism evidence="15 16">
    <name type="scientific">Chitinimonas lacunae</name>
    <dbReference type="NCBI Taxonomy" id="1963018"/>
    <lineage>
        <taxon>Bacteria</taxon>
        <taxon>Pseudomonadati</taxon>
        <taxon>Pseudomonadota</taxon>
        <taxon>Betaproteobacteria</taxon>
        <taxon>Neisseriales</taxon>
        <taxon>Chitinibacteraceae</taxon>
        <taxon>Chitinimonas</taxon>
    </lineage>
</organism>
<keyword evidence="9" id="KW-0460">Magnesium</keyword>
<evidence type="ECO:0000313" key="15">
    <source>
        <dbReference type="EMBL" id="MFC4158156.1"/>
    </source>
</evidence>
<dbReference type="SFLD" id="SFLDG01137">
    <property type="entry name" value="C1.6.1:_Phosphoserine_Phosphat"/>
    <property type="match status" value="1"/>
</dbReference>
<dbReference type="RefSeq" id="WP_378160534.1">
    <property type="nucleotide sequence ID" value="NZ_JBHSBU010000001.1"/>
</dbReference>
<dbReference type="InterPro" id="IPR025138">
    <property type="entry name" value="DUF4072"/>
</dbReference>
<evidence type="ECO:0000256" key="1">
    <source>
        <dbReference type="ARBA" id="ARBA00001946"/>
    </source>
</evidence>
<evidence type="ECO:0000256" key="12">
    <source>
        <dbReference type="ARBA" id="ARBA00048138"/>
    </source>
</evidence>
<sequence>MTHKLILQAPDIATGDLKQLARLSHARAIEAVQVAGLGHQAFRLVDADPASHEAVAAHCAAQAIDYAFMPADTQLADVGLVVMDMDSTLINIECIDEIADGLGLKPQVAAITERSMRGEIDFRQSLTERVALLAGLEEAVLERVYTEKLRLNPGAELMLRTLHAAGAQSLLISGGFTFFTERLRQRLGLSRAVANVLETSAGKLTGRLVGPMVDAETKAVELESTRRHLGLGPGRVVALGDGANDLRMLAAADYGIAYHAKPVVQAQAAYAFNHIGLDGVLALFA</sequence>
<dbReference type="InterPro" id="IPR050582">
    <property type="entry name" value="HAD-like_SerB"/>
</dbReference>
<comment type="catalytic activity">
    <reaction evidence="13">
        <text>O-phospho-D-serine + H2O = D-serine + phosphate</text>
        <dbReference type="Rhea" id="RHEA:24873"/>
        <dbReference type="ChEBI" id="CHEBI:15377"/>
        <dbReference type="ChEBI" id="CHEBI:35247"/>
        <dbReference type="ChEBI" id="CHEBI:43474"/>
        <dbReference type="ChEBI" id="CHEBI:58680"/>
        <dbReference type="EC" id="3.1.3.3"/>
    </reaction>
</comment>
<evidence type="ECO:0000256" key="9">
    <source>
        <dbReference type="ARBA" id="ARBA00022842"/>
    </source>
</evidence>
<gene>
    <name evidence="15" type="primary">serB</name>
    <name evidence="15" type="ORF">ACFOW7_02170</name>
</gene>
<dbReference type="Gene3D" id="3.40.50.1000">
    <property type="entry name" value="HAD superfamily/HAD-like"/>
    <property type="match status" value="1"/>
</dbReference>
<comment type="similarity">
    <text evidence="3">Belongs to the HAD-like hydrolase superfamily. SerB family.</text>
</comment>
<reference evidence="16" key="1">
    <citation type="journal article" date="2019" name="Int. J. Syst. Evol. Microbiol.">
        <title>The Global Catalogue of Microorganisms (GCM) 10K type strain sequencing project: providing services to taxonomists for standard genome sequencing and annotation.</title>
        <authorList>
            <consortium name="The Broad Institute Genomics Platform"/>
            <consortium name="The Broad Institute Genome Sequencing Center for Infectious Disease"/>
            <person name="Wu L."/>
            <person name="Ma J."/>
        </authorList>
    </citation>
    <scope>NUCLEOTIDE SEQUENCE [LARGE SCALE GENOMIC DNA]</scope>
    <source>
        <strain evidence="16">LMG 29894</strain>
    </source>
</reference>
<dbReference type="SFLD" id="SFLDG01136">
    <property type="entry name" value="C1.6:_Phosphoserine_Phosphatas"/>
    <property type="match status" value="1"/>
</dbReference>
<name>A0ABV8MM79_9NEIS</name>
<dbReference type="SUPFAM" id="SSF56784">
    <property type="entry name" value="HAD-like"/>
    <property type="match status" value="1"/>
</dbReference>
<keyword evidence="10" id="KW-0718">Serine biosynthesis</keyword>
<evidence type="ECO:0000256" key="10">
    <source>
        <dbReference type="ARBA" id="ARBA00023299"/>
    </source>
</evidence>
<keyword evidence="16" id="KW-1185">Reference proteome</keyword>
<protein>
    <recommendedName>
        <fullName evidence="5">Phosphoserine phosphatase</fullName>
        <ecNumber evidence="4">3.1.3.3</ecNumber>
    </recommendedName>
    <alternativeName>
        <fullName evidence="11">O-phosphoserine phosphohydrolase</fullName>
    </alternativeName>
</protein>